<dbReference type="NCBIfam" id="TIGR03558">
    <property type="entry name" value="oxido_grp_1"/>
    <property type="match status" value="1"/>
</dbReference>
<evidence type="ECO:0000256" key="1">
    <source>
        <dbReference type="ARBA" id="ARBA00007789"/>
    </source>
</evidence>
<gene>
    <name evidence="3" type="ORF">AB4Y30_12610</name>
</gene>
<reference evidence="3" key="1">
    <citation type="submission" date="2024-07" db="EMBL/GenBank/DDBJ databases">
        <title>Halotolerant mesophilic bacterium Ornithinibacillus sp. 4-3, sp. nov., isolated from soil.</title>
        <authorList>
            <person name="Sidarenka A.V."/>
            <person name="Guliayeva D.E."/>
            <person name="Leanovich S.I."/>
            <person name="Hileuskaya K.S."/>
            <person name="Akhremchuk A.E."/>
            <person name="Sikolenko M.A."/>
            <person name="Valentovich L.N."/>
        </authorList>
    </citation>
    <scope>NUCLEOTIDE SEQUENCE</scope>
    <source>
        <strain evidence="3">4-3</strain>
    </source>
</reference>
<sequence>MKLSILDQVPIPSGASAKSALDSSIQLAIEAEKLGYHRYWVAEHHNLTGLACPNPDVMLGIIGSKTNTIRIGAGAVLLPHYKPYKVVETYHLLATLYPGRVDLGIGRAPGGSAETSIALSGNFLEQVRMMPEKLDEVMRFIEQSFPEDHLFHSVIPTPVPSVAPAVWLLGTSEKSSKTAAEKGMNYAFGHFMTEKDGPTIMKEYRDQMQQLHPNKQAESIVAISVICAETKEAAEELAMSTIFRRIQETKGIRRDGVPSLEEVKQYTFTDEDREIIEKTKQKMILGNPLQVREQLKSLQASYKVDELMIVTITHDPQARLRSYQLIAEAFSF</sequence>
<comment type="similarity">
    <text evidence="1">To bacterial alkanal monooxygenase alpha and beta chains.</text>
</comment>
<dbReference type="EMBL" id="CP162599">
    <property type="protein sequence ID" value="XDK31865.1"/>
    <property type="molecule type" value="Genomic_DNA"/>
</dbReference>
<protein>
    <submittedName>
        <fullName evidence="3">LLM class flavin-dependent oxidoreductase</fullName>
        <ecNumber evidence="3">1.-.-.-</ecNumber>
    </submittedName>
</protein>
<evidence type="ECO:0000313" key="3">
    <source>
        <dbReference type="EMBL" id="XDK31865.1"/>
    </source>
</evidence>
<dbReference type="InterPro" id="IPR036661">
    <property type="entry name" value="Luciferase-like_sf"/>
</dbReference>
<dbReference type="CDD" id="cd00347">
    <property type="entry name" value="Flavin_utilizing_monoxygenases"/>
    <property type="match status" value="1"/>
</dbReference>
<keyword evidence="3" id="KW-0560">Oxidoreductase</keyword>
<dbReference type="PANTHER" id="PTHR30137:SF19">
    <property type="entry name" value="LUCIFERASE-LIKE MONOOXYGENASE"/>
    <property type="match status" value="1"/>
</dbReference>
<name>A0AB39HNM7_9BACI</name>
<dbReference type="PANTHER" id="PTHR30137">
    <property type="entry name" value="LUCIFERASE-LIKE MONOOXYGENASE"/>
    <property type="match status" value="1"/>
</dbReference>
<dbReference type="Gene3D" id="3.20.20.30">
    <property type="entry name" value="Luciferase-like domain"/>
    <property type="match status" value="1"/>
</dbReference>
<dbReference type="InterPro" id="IPR050766">
    <property type="entry name" value="Bact_Lucif_Oxidored"/>
</dbReference>
<dbReference type="GO" id="GO:0016705">
    <property type="term" value="F:oxidoreductase activity, acting on paired donors, with incorporation or reduction of molecular oxygen"/>
    <property type="evidence" value="ECO:0007669"/>
    <property type="project" value="InterPro"/>
</dbReference>
<dbReference type="GO" id="GO:0005829">
    <property type="term" value="C:cytosol"/>
    <property type="evidence" value="ECO:0007669"/>
    <property type="project" value="TreeGrafter"/>
</dbReference>
<dbReference type="InterPro" id="IPR011251">
    <property type="entry name" value="Luciferase-like_dom"/>
</dbReference>
<dbReference type="Pfam" id="PF00296">
    <property type="entry name" value="Bac_luciferase"/>
    <property type="match status" value="1"/>
</dbReference>
<dbReference type="EC" id="1.-.-.-" evidence="3"/>
<dbReference type="AlphaFoldDB" id="A0AB39HNM7"/>
<dbReference type="RefSeq" id="WP_368652589.1">
    <property type="nucleotide sequence ID" value="NZ_CP162599.1"/>
</dbReference>
<accession>A0AB39HNM7</accession>
<dbReference type="SUPFAM" id="SSF51679">
    <property type="entry name" value="Bacterial luciferase-like"/>
    <property type="match status" value="1"/>
</dbReference>
<proteinExistence type="predicted"/>
<organism evidence="3">
    <name type="scientific">Ornithinibacillus sp. 4-3</name>
    <dbReference type="NCBI Taxonomy" id="3231488"/>
    <lineage>
        <taxon>Bacteria</taxon>
        <taxon>Bacillati</taxon>
        <taxon>Bacillota</taxon>
        <taxon>Bacilli</taxon>
        <taxon>Bacillales</taxon>
        <taxon>Bacillaceae</taxon>
        <taxon>Ornithinibacillus</taxon>
    </lineage>
</organism>
<dbReference type="FunFam" id="3.20.20.30:FF:000002">
    <property type="entry name" value="LLM class flavin-dependent oxidoreductase"/>
    <property type="match status" value="1"/>
</dbReference>
<evidence type="ECO:0000259" key="2">
    <source>
        <dbReference type="Pfam" id="PF00296"/>
    </source>
</evidence>
<dbReference type="InterPro" id="IPR019949">
    <property type="entry name" value="CmoO-like"/>
</dbReference>
<feature type="domain" description="Luciferase-like" evidence="2">
    <location>
        <begin position="1"/>
        <end position="300"/>
    </location>
</feature>